<protein>
    <recommendedName>
        <fullName evidence="1">Phage-Barnase-EndoU-ColicinE5/D-RelE like nuclease 4 domain-containing protein</fullName>
    </recommendedName>
</protein>
<name>A0A4Z0JBB1_9LACO</name>
<dbReference type="Pfam" id="PF18813">
    <property type="entry name" value="PBECR4"/>
    <property type="match status" value="1"/>
</dbReference>
<comment type="caution">
    <text evidence="2">The sequence shown here is derived from an EMBL/GenBank/DDBJ whole genome shotgun (WGS) entry which is preliminary data.</text>
</comment>
<sequence>MSTERELKTIFDSFNRLFNGRTLLLSTSYVHLEDFYIRFDTLQLCHLLGLHKIYRDPAKVMYQKVLAGEITLAKLKRNQHYGEIKDRIGNIDFLREGFIDAPFKTCILVAKTDN</sequence>
<reference evidence="2 3" key="1">
    <citation type="submission" date="2018-10" db="EMBL/GenBank/DDBJ databases">
        <title>Lactobacillus sp. R7 and Lactobacillus sp. R19 isolated from fermented mustard green product of Taiwan.</title>
        <authorList>
            <person name="Lin S.-T."/>
        </authorList>
    </citation>
    <scope>NUCLEOTIDE SEQUENCE [LARGE SCALE GENOMIC DNA]</scope>
    <source>
        <strain evidence="2 3">BCRC 81129</strain>
    </source>
</reference>
<dbReference type="AlphaFoldDB" id="A0A4Z0JBB1"/>
<dbReference type="EMBL" id="RKLX01000008">
    <property type="protein sequence ID" value="TGD18948.1"/>
    <property type="molecule type" value="Genomic_DNA"/>
</dbReference>
<evidence type="ECO:0000259" key="1">
    <source>
        <dbReference type="Pfam" id="PF18813"/>
    </source>
</evidence>
<dbReference type="InterPro" id="IPR041420">
    <property type="entry name" value="PBECR4"/>
</dbReference>
<evidence type="ECO:0000313" key="2">
    <source>
        <dbReference type="EMBL" id="TGD18948.1"/>
    </source>
</evidence>
<dbReference type="Proteomes" id="UP000297348">
    <property type="component" value="Unassembled WGS sequence"/>
</dbReference>
<proteinExistence type="predicted"/>
<accession>A0A4Z0JBB1</accession>
<feature type="domain" description="Phage-Barnase-EndoU-ColicinE5/D-RelE like nuclease 4" evidence="1">
    <location>
        <begin position="7"/>
        <end position="93"/>
    </location>
</feature>
<evidence type="ECO:0000313" key="3">
    <source>
        <dbReference type="Proteomes" id="UP000297348"/>
    </source>
</evidence>
<keyword evidence="3" id="KW-1185">Reference proteome</keyword>
<gene>
    <name evidence="2" type="ORF">EGT51_06000</name>
</gene>
<organism evidence="2 3">
    <name type="scientific">Levilactobacillus suantsaiihabitans</name>
    <dbReference type="NCBI Taxonomy" id="2487722"/>
    <lineage>
        <taxon>Bacteria</taxon>
        <taxon>Bacillati</taxon>
        <taxon>Bacillota</taxon>
        <taxon>Bacilli</taxon>
        <taxon>Lactobacillales</taxon>
        <taxon>Lactobacillaceae</taxon>
        <taxon>Levilactobacillus</taxon>
    </lineage>
</organism>